<proteinExistence type="predicted"/>
<keyword evidence="2" id="KW-0274">FAD</keyword>
<dbReference type="Proteomes" id="UP001348265">
    <property type="component" value="Unassembled WGS sequence"/>
</dbReference>
<comment type="caution">
    <text evidence="6">The sequence shown here is derived from an EMBL/GenBank/DDBJ whole genome shotgun (WGS) entry which is preliminary data.</text>
</comment>
<name>A0ABU7WUB8_9ACTN</name>
<dbReference type="PANTHER" id="PTHR47178:SF5">
    <property type="entry name" value="FAD-BINDING DOMAIN-CONTAINING PROTEIN"/>
    <property type="match status" value="1"/>
</dbReference>
<dbReference type="PANTHER" id="PTHR47178">
    <property type="entry name" value="MONOOXYGENASE, FAD-BINDING"/>
    <property type="match status" value="1"/>
</dbReference>
<evidence type="ECO:0000256" key="1">
    <source>
        <dbReference type="ARBA" id="ARBA00022630"/>
    </source>
</evidence>
<dbReference type="EMBL" id="JAVFKM010000008">
    <property type="protein sequence ID" value="MEF3115107.1"/>
    <property type="molecule type" value="Genomic_DNA"/>
</dbReference>
<reference evidence="6 7" key="1">
    <citation type="submission" date="2023-08" db="EMBL/GenBank/DDBJ databases">
        <authorList>
            <person name="Sharma P."/>
            <person name="Verma V."/>
            <person name="Mohan M.K."/>
            <person name="Dubey A.K."/>
        </authorList>
    </citation>
    <scope>NUCLEOTIDE SEQUENCE [LARGE SCALE GENOMIC DNA]</scope>
    <source>
        <strain evidence="6 7">ADP4</strain>
    </source>
</reference>
<sequence>MGRNGMRVLVIGGGVGGLCLAQGLRGAGVDVTVFERDGGPDERRQGYRLRISPEGEASLRACLPPPLRELLVATAHRRGENGLDAYDEHLAPQWAPSFDDPRGERPDKVDALDRDVLRRILLAGLEPVVRYGRTFTRCERLPDGGVRACFADGSSARGDVLVAADGANSRVRAQLLPDRLPADLGVRTVFSRITRADAVRAGLPEPLQDRFSYVIGSDGSHLGLMPMSFRDGVRETAGRLYPGLRLPETGDYYMAVLNVHRADLGMPDAEFFALDGPGLCRFAAARTAGWHPGLRGVFRHARPELTFGVALRAHTPVVPWETGPVVPLGDAVHTMPPSGGVGANTAVRDAAALTEALTAVDRGERGLADAVTAYQKAMVEYATEGVEMSLRIARWSIKKVNAGG</sequence>
<evidence type="ECO:0000256" key="2">
    <source>
        <dbReference type="ARBA" id="ARBA00022827"/>
    </source>
</evidence>
<evidence type="ECO:0000256" key="4">
    <source>
        <dbReference type="ARBA" id="ARBA00023033"/>
    </source>
</evidence>
<dbReference type="Pfam" id="PF01494">
    <property type="entry name" value="FAD_binding_3"/>
    <property type="match status" value="1"/>
</dbReference>
<dbReference type="PRINTS" id="PR00420">
    <property type="entry name" value="RNGMNOXGNASE"/>
</dbReference>
<evidence type="ECO:0000259" key="5">
    <source>
        <dbReference type="Pfam" id="PF01494"/>
    </source>
</evidence>
<dbReference type="InterPro" id="IPR002938">
    <property type="entry name" value="FAD-bd"/>
</dbReference>
<dbReference type="SUPFAM" id="SSF51905">
    <property type="entry name" value="FAD/NAD(P)-binding domain"/>
    <property type="match status" value="1"/>
</dbReference>
<keyword evidence="4 6" id="KW-0503">Monooxygenase</keyword>
<organism evidence="6 7">
    <name type="scientific">Streptomyces chrestomyceticus</name>
    <dbReference type="NCBI Taxonomy" id="68185"/>
    <lineage>
        <taxon>Bacteria</taxon>
        <taxon>Bacillati</taxon>
        <taxon>Actinomycetota</taxon>
        <taxon>Actinomycetes</taxon>
        <taxon>Kitasatosporales</taxon>
        <taxon>Streptomycetaceae</taxon>
        <taxon>Streptomyces</taxon>
    </lineage>
</organism>
<keyword evidence="7" id="KW-1185">Reference proteome</keyword>
<protein>
    <submittedName>
        <fullName evidence="6">FAD-dependent monooxygenase</fullName>
    </submittedName>
</protein>
<evidence type="ECO:0000256" key="3">
    <source>
        <dbReference type="ARBA" id="ARBA00023002"/>
    </source>
</evidence>
<accession>A0ABU7WUB8</accession>
<feature type="domain" description="FAD-binding" evidence="5">
    <location>
        <begin position="317"/>
        <end position="366"/>
    </location>
</feature>
<gene>
    <name evidence="6" type="ORF">RB636_18215</name>
</gene>
<keyword evidence="1" id="KW-0285">Flavoprotein</keyword>
<dbReference type="RefSeq" id="WP_331787367.1">
    <property type="nucleotide sequence ID" value="NZ_JAVFKM010000008.1"/>
</dbReference>
<evidence type="ECO:0000313" key="7">
    <source>
        <dbReference type="Proteomes" id="UP001348265"/>
    </source>
</evidence>
<dbReference type="Pfam" id="PF13450">
    <property type="entry name" value="NAD_binding_8"/>
    <property type="match status" value="1"/>
</dbReference>
<dbReference type="GO" id="GO:0004497">
    <property type="term" value="F:monooxygenase activity"/>
    <property type="evidence" value="ECO:0007669"/>
    <property type="project" value="UniProtKB-KW"/>
</dbReference>
<dbReference type="InterPro" id="IPR036188">
    <property type="entry name" value="FAD/NAD-bd_sf"/>
</dbReference>
<evidence type="ECO:0000313" key="6">
    <source>
        <dbReference type="EMBL" id="MEF3115107.1"/>
    </source>
</evidence>
<keyword evidence="3" id="KW-0560">Oxidoreductase</keyword>
<dbReference type="Gene3D" id="3.50.50.60">
    <property type="entry name" value="FAD/NAD(P)-binding domain"/>
    <property type="match status" value="1"/>
</dbReference>